<dbReference type="EMBL" id="CP111022">
    <property type="protein sequence ID" value="WAR20064.1"/>
    <property type="molecule type" value="Genomic_DNA"/>
</dbReference>
<feature type="transmembrane region" description="Helical" evidence="2">
    <location>
        <begin position="203"/>
        <end position="224"/>
    </location>
</feature>
<name>A0ABY7FFW7_MYAAR</name>
<sequence>MTMTSTRTPRTLHAVARTTAKVLMWYVDPDEFMPWSPSISGSVKDKNHWLLLRPKTGHFIVPMPISAARDNGLSQHAESVVTHTLYVQALVERLAKLQMTEFHIYQLLELTHTTSRQTASPLSVTTCEVVGAGVDQHVALNTRVERNLPIHEVLTGAVGFHLESIDSDPATILTTHKLQLLDDCVAHPTKKEEKTFPQIQRRVIQFFIIIILVFLLLILLLLFMKGKGKRKKQKKSKEERSALSGRKIHRKLKKTKMDKEGDKNREEVLKFLNATM</sequence>
<dbReference type="Proteomes" id="UP001164746">
    <property type="component" value="Chromosome 11"/>
</dbReference>
<proteinExistence type="predicted"/>
<protein>
    <submittedName>
        <fullName evidence="3">Uncharacterized protein</fullName>
    </submittedName>
</protein>
<keyword evidence="2" id="KW-0812">Transmembrane</keyword>
<evidence type="ECO:0000256" key="2">
    <source>
        <dbReference type="SAM" id="Phobius"/>
    </source>
</evidence>
<gene>
    <name evidence="3" type="ORF">MAR_001902</name>
</gene>
<accession>A0ABY7FFW7</accession>
<reference evidence="3" key="1">
    <citation type="submission" date="2022-11" db="EMBL/GenBank/DDBJ databases">
        <title>Centuries of genome instability and evolution in soft-shell clam transmissible cancer (bioRxiv).</title>
        <authorList>
            <person name="Hart S.F.M."/>
            <person name="Yonemitsu M.A."/>
            <person name="Giersch R.M."/>
            <person name="Beal B.F."/>
            <person name="Arriagada G."/>
            <person name="Davis B.W."/>
            <person name="Ostrander E.A."/>
            <person name="Goff S.P."/>
            <person name="Metzger M.J."/>
        </authorList>
    </citation>
    <scope>NUCLEOTIDE SEQUENCE</scope>
    <source>
        <strain evidence="3">MELC-2E11</strain>
        <tissue evidence="3">Siphon/mantle</tissue>
    </source>
</reference>
<evidence type="ECO:0000313" key="3">
    <source>
        <dbReference type="EMBL" id="WAR20064.1"/>
    </source>
</evidence>
<organism evidence="3 4">
    <name type="scientific">Mya arenaria</name>
    <name type="common">Soft-shell clam</name>
    <dbReference type="NCBI Taxonomy" id="6604"/>
    <lineage>
        <taxon>Eukaryota</taxon>
        <taxon>Metazoa</taxon>
        <taxon>Spiralia</taxon>
        <taxon>Lophotrochozoa</taxon>
        <taxon>Mollusca</taxon>
        <taxon>Bivalvia</taxon>
        <taxon>Autobranchia</taxon>
        <taxon>Heteroconchia</taxon>
        <taxon>Euheterodonta</taxon>
        <taxon>Imparidentia</taxon>
        <taxon>Neoheterodontei</taxon>
        <taxon>Myida</taxon>
        <taxon>Myoidea</taxon>
        <taxon>Myidae</taxon>
        <taxon>Mya</taxon>
    </lineage>
</organism>
<keyword evidence="4" id="KW-1185">Reference proteome</keyword>
<keyword evidence="2" id="KW-0472">Membrane</keyword>
<feature type="compositionally biased region" description="Basic and acidic residues" evidence="1">
    <location>
        <begin position="255"/>
        <end position="264"/>
    </location>
</feature>
<feature type="region of interest" description="Disordered" evidence="1">
    <location>
        <begin position="232"/>
        <end position="264"/>
    </location>
</feature>
<evidence type="ECO:0000256" key="1">
    <source>
        <dbReference type="SAM" id="MobiDB-lite"/>
    </source>
</evidence>
<evidence type="ECO:0000313" key="4">
    <source>
        <dbReference type="Proteomes" id="UP001164746"/>
    </source>
</evidence>
<keyword evidence="2" id="KW-1133">Transmembrane helix</keyword>